<proteinExistence type="predicted"/>
<dbReference type="EMBL" id="HBEG01014108">
    <property type="protein sequence ID" value="CAD8353227.1"/>
    <property type="molecule type" value="Transcribed_RNA"/>
</dbReference>
<keyword evidence="1" id="KW-0732">Signal</keyword>
<gene>
    <name evidence="2" type="ORF">PBAH0796_LOCUS8594</name>
</gene>
<reference evidence="2" key="1">
    <citation type="submission" date="2021-01" db="EMBL/GenBank/DDBJ databases">
        <authorList>
            <person name="Corre E."/>
            <person name="Pelletier E."/>
            <person name="Niang G."/>
            <person name="Scheremetjew M."/>
            <person name="Finn R."/>
            <person name="Kale V."/>
            <person name="Holt S."/>
            <person name="Cochrane G."/>
            <person name="Meng A."/>
            <person name="Brown T."/>
            <person name="Cohen L."/>
        </authorList>
    </citation>
    <scope>NUCLEOTIDE SEQUENCE</scope>
    <source>
        <strain evidence="2">Pbaha01</strain>
    </source>
</reference>
<organism evidence="2">
    <name type="scientific">Pyrodinium bahamense</name>
    <dbReference type="NCBI Taxonomy" id="73915"/>
    <lineage>
        <taxon>Eukaryota</taxon>
        <taxon>Sar</taxon>
        <taxon>Alveolata</taxon>
        <taxon>Dinophyceae</taxon>
        <taxon>Gonyaulacales</taxon>
        <taxon>Pyrocystaceae</taxon>
        <taxon>Pyrodinium</taxon>
    </lineage>
</organism>
<sequence length="455" mass="49558">MSSWRSCALLTASVALAAVAVASDGLGLEGALAADDECLAARGSGGCMLSALQRRASRDAPEEGRGDPEALYANETARAAAILGSDGKPWTPECGDCMQGSSVPGAESTDVSLDASPIRHYALDCWTACGGAGSCNWCGPGNACCRYMRSSDPAECRTALFWPSLTYHTCVMVRGAPSQVDPSQPAGDGYHPLLKALALPSAAPILTFYMYRAMGDSDYPPENVNTASLGGVMWYLHNEVVVVTPRKFGITRIVRYKLQTKAPQPLLDAGMNFGVRYAFDSGRCTGPWNCQEQFNKYGFFVGCNYVSDFPTVGWRKENRYPDAIWYSLPGPCSTRQYAQHDETCVTGNPGGSCSGDLTGRGDCTYTATMAGEIRIDELEGISDYNAFIRAGKREYIHRGRDRGIGLSFWDGKVNPQRCRERVQAAERLFAAKYPDSEQLETPKCDFSYSRFFHRQ</sequence>
<name>A0A7S0A5H6_9DINO</name>
<evidence type="ECO:0000256" key="1">
    <source>
        <dbReference type="SAM" id="SignalP"/>
    </source>
</evidence>
<accession>A0A7S0A5H6</accession>
<protein>
    <submittedName>
        <fullName evidence="2">Uncharacterized protein</fullName>
    </submittedName>
</protein>
<dbReference type="AlphaFoldDB" id="A0A7S0A5H6"/>
<evidence type="ECO:0000313" key="2">
    <source>
        <dbReference type="EMBL" id="CAD8353227.1"/>
    </source>
</evidence>
<feature type="chain" id="PRO_5031161992" evidence="1">
    <location>
        <begin position="23"/>
        <end position="455"/>
    </location>
</feature>
<feature type="signal peptide" evidence="1">
    <location>
        <begin position="1"/>
        <end position="22"/>
    </location>
</feature>